<dbReference type="PANTHER" id="PTHR43788:SF6">
    <property type="entry name" value="DNA HELICASE B"/>
    <property type="match status" value="1"/>
</dbReference>
<evidence type="ECO:0000259" key="5">
    <source>
        <dbReference type="SMART" id="SM00382"/>
    </source>
</evidence>
<protein>
    <recommendedName>
        <fullName evidence="3">ATP-dependent RecD2 DNA helicase</fullName>
        <ecNumber evidence="3">5.6.2.3</ecNumber>
    </recommendedName>
    <alternativeName>
        <fullName evidence="3">DNA 5'-3' helicase subunit RecD2</fullName>
    </alternativeName>
</protein>
<feature type="domain" description="Helix-hairpin-helix DNA-binding motif class 1" evidence="4">
    <location>
        <begin position="115"/>
        <end position="134"/>
    </location>
</feature>
<dbReference type="EC" id="5.6.2.3" evidence="3"/>
<dbReference type="CDD" id="cd17933">
    <property type="entry name" value="DEXSc_RecD-like"/>
    <property type="match status" value="1"/>
</dbReference>
<comment type="caution">
    <text evidence="6">The sequence shown here is derived from an EMBL/GenBank/DDBJ whole genome shotgun (WGS) entry which is preliminary data.</text>
</comment>
<dbReference type="AlphaFoldDB" id="A0A940ID17"/>
<keyword evidence="3" id="KW-0238">DNA-binding</keyword>
<keyword evidence="3 6" id="KW-0347">Helicase</keyword>
<dbReference type="SUPFAM" id="SSF47781">
    <property type="entry name" value="RuvA domain 2-like"/>
    <property type="match status" value="1"/>
</dbReference>
<dbReference type="HAMAP" id="MF_01488">
    <property type="entry name" value="RecD2"/>
    <property type="match status" value="1"/>
</dbReference>
<dbReference type="GO" id="GO:0016787">
    <property type="term" value="F:hydrolase activity"/>
    <property type="evidence" value="ECO:0007669"/>
    <property type="project" value="UniProtKB-KW"/>
</dbReference>
<keyword evidence="2 3" id="KW-0067">ATP-binding</keyword>
<comment type="similarity">
    <text evidence="3">Belongs to the RecD family. RecD2 subfamily.</text>
</comment>
<dbReference type="Gene3D" id="3.40.50.300">
    <property type="entry name" value="P-loop containing nucleotide triphosphate hydrolases"/>
    <property type="match status" value="2"/>
</dbReference>
<dbReference type="GO" id="GO:0017116">
    <property type="term" value="F:single-stranded DNA helicase activity"/>
    <property type="evidence" value="ECO:0007669"/>
    <property type="project" value="TreeGrafter"/>
</dbReference>
<keyword evidence="3" id="KW-0378">Hydrolase</keyword>
<dbReference type="InterPro" id="IPR050534">
    <property type="entry name" value="Coronavir_polyprotein_1ab"/>
</dbReference>
<dbReference type="Gene3D" id="1.10.10.2220">
    <property type="match status" value="1"/>
</dbReference>
<reference evidence="6" key="2">
    <citation type="journal article" date="2021" name="PeerJ">
        <title>Extensive microbial diversity within the chicken gut microbiome revealed by metagenomics and culture.</title>
        <authorList>
            <person name="Gilroy R."/>
            <person name="Ravi A."/>
            <person name="Getino M."/>
            <person name="Pursley I."/>
            <person name="Horton D.L."/>
            <person name="Alikhan N.F."/>
            <person name="Baker D."/>
            <person name="Gharbi K."/>
            <person name="Hall N."/>
            <person name="Watson M."/>
            <person name="Adriaenssens E.M."/>
            <person name="Foster-Nyarko E."/>
            <person name="Jarju S."/>
            <person name="Secka A."/>
            <person name="Antonio M."/>
            <person name="Oren A."/>
            <person name="Chaudhuri R.R."/>
            <person name="La Ragione R."/>
            <person name="Hildebrand F."/>
            <person name="Pallen M.J."/>
        </authorList>
    </citation>
    <scope>NUCLEOTIDE SEQUENCE</scope>
    <source>
        <strain evidence="6">517</strain>
    </source>
</reference>
<dbReference type="Proteomes" id="UP000727857">
    <property type="component" value="Unassembled WGS sequence"/>
</dbReference>
<dbReference type="PANTHER" id="PTHR43788">
    <property type="entry name" value="DNA2/NAM7 HELICASE FAMILY MEMBER"/>
    <property type="match status" value="1"/>
</dbReference>
<dbReference type="InterPro" id="IPR029493">
    <property type="entry name" value="RecD2-like_HHH"/>
</dbReference>
<dbReference type="SMART" id="SM00382">
    <property type="entry name" value="AAA"/>
    <property type="match status" value="1"/>
</dbReference>
<proteinExistence type="inferred from homology"/>
<sequence length="737" mass="80496">MIISGSVETVIFRSEESGYTVMEFRTPERHVTVVGCMPEIREGEMLTVSGKWVNNSKYGEQFQAEEITFEAPADEEGIINYLASGLFYGVGRATAEAIVRRFGLRTLDILENTPHRLTEVSGIGKLRAESIAENFKDNSAMRAAILFLQKHSVPLTLAMKIYKAYGESTESAITENPYRLVRDLDGVGFVTADKLADSLGYDKNSDFRISAGIIHALRDGGGRNGHTALPENVLIRESAALLRNDDEERIAAQLPRLILEGQLFVARAEQDGETVPFYALPTEYNSEKSIAAKLVRLTRGSVIGAIRSDADKEIEAYEKTHRITLDDKQKEAVNTALTSGVSVITGGPGTGKTTIIECLMELADARKMECALCAPTGRAAKRLAETTGRNAQTIHRLIGMDISSGRPVYRMNESNPLSADLIVVDEISMADVYIFNALLKAVRPSAKVVLVGDKDQLPSVSPGNVLADIIASEIAPVTYLTEIYRQDAASLIVVNAHLINEGKMPIIRNSSKDFFFDNKQAPEDVVKDTVSLVTERLPKYFHISPADIQVLAPMKKGATGVELLNLELQKALNPAGKETVVGGVTFRDGDRVMHTVNNYDLAWRKGLEEGTGVFNGDVGIIKDIIRGEIVVEFDDGRIVEYDRASQEDLMLAYAVSVHKSQGSEFPAVVLALGSGGGMLFNRNLLYTAVTRAKNIVVIVGTEAAIARAVKNNYTVKRYTLLKELICATLSKADLLGF</sequence>
<dbReference type="EMBL" id="JADINF010000159">
    <property type="protein sequence ID" value="MBO8424614.1"/>
    <property type="molecule type" value="Genomic_DNA"/>
</dbReference>
<dbReference type="GO" id="GO:0005524">
    <property type="term" value="F:ATP binding"/>
    <property type="evidence" value="ECO:0007669"/>
    <property type="project" value="UniProtKB-UniRule"/>
</dbReference>
<feature type="binding site" evidence="3">
    <location>
        <begin position="349"/>
        <end position="353"/>
    </location>
    <ligand>
        <name>ATP</name>
        <dbReference type="ChEBI" id="CHEBI:30616"/>
    </ligand>
</feature>
<comment type="catalytic activity">
    <reaction evidence="3">
        <text>ATP + H2O = ADP + phosphate + H(+)</text>
        <dbReference type="Rhea" id="RHEA:13065"/>
        <dbReference type="ChEBI" id="CHEBI:15377"/>
        <dbReference type="ChEBI" id="CHEBI:15378"/>
        <dbReference type="ChEBI" id="CHEBI:30616"/>
        <dbReference type="ChEBI" id="CHEBI:43474"/>
        <dbReference type="ChEBI" id="CHEBI:456216"/>
        <dbReference type="EC" id="5.6.2.3"/>
    </reaction>
</comment>
<dbReference type="InterPro" id="IPR010994">
    <property type="entry name" value="RuvA_2-like"/>
</dbReference>
<dbReference type="InterPro" id="IPR027417">
    <property type="entry name" value="P-loop_NTPase"/>
</dbReference>
<dbReference type="GO" id="GO:0006281">
    <property type="term" value="P:DNA repair"/>
    <property type="evidence" value="ECO:0007669"/>
    <property type="project" value="InterPro"/>
</dbReference>
<dbReference type="SUPFAM" id="SSF52540">
    <property type="entry name" value="P-loop containing nucleoside triphosphate hydrolases"/>
    <property type="match status" value="2"/>
</dbReference>
<dbReference type="GO" id="GO:0043139">
    <property type="term" value="F:5'-3' DNA helicase activity"/>
    <property type="evidence" value="ECO:0007669"/>
    <property type="project" value="UniProtKB-UniRule"/>
</dbReference>
<gene>
    <name evidence="3" type="primary">recD2</name>
    <name evidence="6" type="ORF">IAB16_06300</name>
</gene>
<feature type="domain" description="AAA+ ATPase" evidence="5">
    <location>
        <begin position="338"/>
        <end position="520"/>
    </location>
</feature>
<dbReference type="GO" id="GO:0003677">
    <property type="term" value="F:DNA binding"/>
    <property type="evidence" value="ECO:0007669"/>
    <property type="project" value="UniProtKB-UniRule"/>
</dbReference>
<dbReference type="GO" id="GO:0009338">
    <property type="term" value="C:exodeoxyribonuclease V complex"/>
    <property type="evidence" value="ECO:0007669"/>
    <property type="project" value="TreeGrafter"/>
</dbReference>
<dbReference type="Pfam" id="PF14520">
    <property type="entry name" value="HHH_5"/>
    <property type="match status" value="1"/>
</dbReference>
<dbReference type="SMART" id="SM00278">
    <property type="entry name" value="HhH1"/>
    <property type="match status" value="2"/>
</dbReference>
<evidence type="ECO:0000313" key="7">
    <source>
        <dbReference type="Proteomes" id="UP000727857"/>
    </source>
</evidence>
<evidence type="ECO:0000256" key="2">
    <source>
        <dbReference type="ARBA" id="ARBA00022840"/>
    </source>
</evidence>
<dbReference type="Pfam" id="PF13538">
    <property type="entry name" value="UvrD_C_2"/>
    <property type="match status" value="1"/>
</dbReference>
<dbReference type="Pfam" id="PF18335">
    <property type="entry name" value="SH3_13"/>
    <property type="match status" value="1"/>
</dbReference>
<organism evidence="6 7">
    <name type="scientific">Candidatus Stercoripulliclostridium pullicola</name>
    <dbReference type="NCBI Taxonomy" id="2840953"/>
    <lineage>
        <taxon>Bacteria</taxon>
        <taxon>Bacillati</taxon>
        <taxon>Bacillota</taxon>
        <taxon>Clostridia</taxon>
        <taxon>Eubacteriales</taxon>
        <taxon>Candidatus Stercoripulliclostridium</taxon>
    </lineage>
</organism>
<dbReference type="InterPro" id="IPR027785">
    <property type="entry name" value="UvrD-like_helicase_C"/>
</dbReference>
<accession>A0A940ID17</accession>
<keyword evidence="1 3" id="KW-0547">Nucleotide-binding</keyword>
<dbReference type="InterPro" id="IPR003593">
    <property type="entry name" value="AAA+_ATPase"/>
</dbReference>
<evidence type="ECO:0000256" key="1">
    <source>
        <dbReference type="ARBA" id="ARBA00022741"/>
    </source>
</evidence>
<dbReference type="CDD" id="cd18809">
    <property type="entry name" value="SF1_C_RecD"/>
    <property type="match status" value="1"/>
</dbReference>
<evidence type="ECO:0000313" key="6">
    <source>
        <dbReference type="EMBL" id="MBO8424614.1"/>
    </source>
</evidence>
<evidence type="ECO:0000259" key="4">
    <source>
        <dbReference type="SMART" id="SM00278"/>
    </source>
</evidence>
<dbReference type="Gene3D" id="2.30.30.940">
    <property type="match status" value="1"/>
</dbReference>
<dbReference type="Pfam" id="PF14490">
    <property type="entry name" value="HHH_RecD2"/>
    <property type="match status" value="1"/>
</dbReference>
<dbReference type="Pfam" id="PF13245">
    <property type="entry name" value="AAA_19"/>
    <property type="match status" value="1"/>
</dbReference>
<dbReference type="GO" id="GO:0006310">
    <property type="term" value="P:DNA recombination"/>
    <property type="evidence" value="ECO:0007669"/>
    <property type="project" value="InterPro"/>
</dbReference>
<dbReference type="InterPro" id="IPR006345">
    <property type="entry name" value="RecD2"/>
</dbReference>
<feature type="domain" description="Helix-hairpin-helix DNA-binding motif class 1" evidence="4">
    <location>
        <begin position="179"/>
        <end position="198"/>
    </location>
</feature>
<dbReference type="InterPro" id="IPR041451">
    <property type="entry name" value="RecD2_SH13"/>
</dbReference>
<dbReference type="Gene3D" id="1.10.150.20">
    <property type="entry name" value="5' to 3' exonuclease, C-terminal subdomain"/>
    <property type="match status" value="1"/>
</dbReference>
<dbReference type="InterPro" id="IPR055446">
    <property type="entry name" value="RecD2_N_OB"/>
</dbReference>
<reference evidence="6" key="1">
    <citation type="submission" date="2020-10" db="EMBL/GenBank/DDBJ databases">
        <authorList>
            <person name="Gilroy R."/>
        </authorList>
    </citation>
    <scope>NUCLEOTIDE SEQUENCE</scope>
    <source>
        <strain evidence="6">517</strain>
    </source>
</reference>
<dbReference type="InterPro" id="IPR003583">
    <property type="entry name" value="Hlx-hairpin-Hlx_DNA-bd_motif"/>
</dbReference>
<keyword evidence="3" id="KW-0413">Isomerase</keyword>
<dbReference type="Pfam" id="PF23139">
    <property type="entry name" value="OB_YrrC"/>
    <property type="match status" value="1"/>
</dbReference>
<evidence type="ECO:0000256" key="3">
    <source>
        <dbReference type="HAMAP-Rule" id="MF_01488"/>
    </source>
</evidence>
<comment type="function">
    <text evidence="3">DNA-dependent ATPase and ATP-dependent 5'-3' DNA helicase. Has no activity on blunt DNA or DNA with 3'-overhangs, requires at least 10 bases of 5'-ssDNA for helicase activity.</text>
</comment>
<dbReference type="NCBIfam" id="TIGR01448">
    <property type="entry name" value="recD_rel"/>
    <property type="match status" value="1"/>
</dbReference>
<name>A0A940ID17_9FIRM</name>